<dbReference type="GO" id="GO:0006741">
    <property type="term" value="P:NADP+ biosynthetic process"/>
    <property type="evidence" value="ECO:0007669"/>
    <property type="project" value="UniProtKB-UniRule"/>
</dbReference>
<dbReference type="Pfam" id="PF20143">
    <property type="entry name" value="NAD_kinase_C"/>
    <property type="match status" value="1"/>
</dbReference>
<sequence>MKVAIVYKYGSIGLAREVASFLEDNGVYTDLYHLPVRDLSDYDFIISIGGDGTILQILQSLENPPPIFGINKGRIGILTHAEPDNFRDGLRRILDGDMKVESFMRLDCIINSERTHTALNEIAVLSSEPARLIGMRVLVDGVEIEDLRADGMLFSTPIGSTAYALSTGGPIVDPYLFSILITPIAPFKLGWKPWIVKRDSRISVELYPDRNSLIIADGQKRVEVSPDAKIEIVESEHPARFFEIKNRLKRIAEKLKYIR</sequence>
<dbReference type="GO" id="GO:0005524">
    <property type="term" value="F:ATP binding"/>
    <property type="evidence" value="ECO:0007669"/>
    <property type="project" value="UniProtKB-KW"/>
</dbReference>
<comment type="catalytic activity">
    <reaction evidence="8">
        <text>NAD(+) + ATP = ADP + NADP(+) + H(+)</text>
        <dbReference type="Rhea" id="RHEA:18629"/>
        <dbReference type="ChEBI" id="CHEBI:15378"/>
        <dbReference type="ChEBI" id="CHEBI:30616"/>
        <dbReference type="ChEBI" id="CHEBI:57540"/>
        <dbReference type="ChEBI" id="CHEBI:58349"/>
        <dbReference type="ChEBI" id="CHEBI:456216"/>
        <dbReference type="EC" id="2.7.1.23"/>
    </reaction>
</comment>
<dbReference type="SUPFAM" id="SSF111331">
    <property type="entry name" value="NAD kinase/diacylglycerol kinase-like"/>
    <property type="match status" value="1"/>
</dbReference>
<keyword evidence="7 8" id="KW-0520">NAD</keyword>
<comment type="subcellular location">
    <subcellularLocation>
        <location evidence="8">Cytoplasm</location>
    </subcellularLocation>
</comment>
<keyword evidence="10" id="KW-1185">Reference proteome</keyword>
<dbReference type="STRING" id="387631.Asulf_00319"/>
<dbReference type="Proteomes" id="UP000013307">
    <property type="component" value="Chromosome"/>
</dbReference>
<accession>N0BIQ1</accession>
<feature type="binding site" evidence="8">
    <location>
        <begin position="51"/>
        <end position="52"/>
    </location>
    <ligand>
        <name>NAD(+)</name>
        <dbReference type="ChEBI" id="CHEBI:57540"/>
    </ligand>
</feature>
<dbReference type="EMBL" id="CP005290">
    <property type="protein sequence ID" value="AGK60351.1"/>
    <property type="molecule type" value="Genomic_DNA"/>
</dbReference>
<evidence type="ECO:0000313" key="9">
    <source>
        <dbReference type="EMBL" id="AGK60351.1"/>
    </source>
</evidence>
<keyword evidence="1 8" id="KW-0963">Cytoplasm</keyword>
<dbReference type="RefSeq" id="WP_015589950.1">
    <property type="nucleotide sequence ID" value="NC_021169.1"/>
</dbReference>
<dbReference type="KEGG" id="ast:Asulf_00319"/>
<feature type="binding site" evidence="8">
    <location>
        <begin position="120"/>
        <end position="121"/>
    </location>
    <ligand>
        <name>NAD(+)</name>
        <dbReference type="ChEBI" id="CHEBI:57540"/>
    </ligand>
</feature>
<feature type="active site" description="Proton acceptor" evidence="8">
    <location>
        <position position="51"/>
    </location>
</feature>
<evidence type="ECO:0000256" key="8">
    <source>
        <dbReference type="HAMAP-Rule" id="MF_00361"/>
    </source>
</evidence>
<evidence type="ECO:0000256" key="2">
    <source>
        <dbReference type="ARBA" id="ARBA00022679"/>
    </source>
</evidence>
<dbReference type="OrthoDB" id="77798at2157"/>
<feature type="binding site" evidence="8">
    <location>
        <position position="150"/>
    </location>
    <ligand>
        <name>NAD(+)</name>
        <dbReference type="ChEBI" id="CHEBI:57540"/>
    </ligand>
</feature>
<keyword evidence="4 8" id="KW-0418">Kinase</keyword>
<keyword evidence="5 8" id="KW-0067">ATP-binding</keyword>
<dbReference type="PANTHER" id="PTHR20275:SF43">
    <property type="entry name" value="BIFUNCTIONAL NADP PHOSPHATASE_NAD KINASE"/>
    <property type="match status" value="1"/>
</dbReference>
<dbReference type="eggNOG" id="arCOG01348">
    <property type="taxonomic scope" value="Archaea"/>
</dbReference>
<proteinExistence type="inferred from homology"/>
<reference evidence="9 10" key="1">
    <citation type="journal article" date="2013" name="Genome Announc.">
        <title>Complete Genome Sequence of the Thermophilic and Facultatively Chemolithoautotrophic Sulfate Reducer Archaeoglobus sulfaticallidus Strain PM70-1T.</title>
        <authorList>
            <person name="Stokke R."/>
            <person name="Hocking W.P."/>
            <person name="Steinsbu B.O."/>
            <person name="Steen I.H."/>
        </authorList>
    </citation>
    <scope>NUCLEOTIDE SEQUENCE [LARGE SCALE GENOMIC DNA]</scope>
    <source>
        <strain evidence="9">PM70-1</strain>
    </source>
</reference>
<dbReference type="InterPro" id="IPR017437">
    <property type="entry name" value="ATP-NAD_kinase_PpnK-typ_C"/>
</dbReference>
<dbReference type="GO" id="GO:0046872">
    <property type="term" value="F:metal ion binding"/>
    <property type="evidence" value="ECO:0007669"/>
    <property type="project" value="UniProtKB-UniRule"/>
</dbReference>
<gene>
    <name evidence="8" type="primary">nadK</name>
    <name evidence="9" type="ORF">Asulf_00319</name>
</gene>
<evidence type="ECO:0000256" key="7">
    <source>
        <dbReference type="ARBA" id="ARBA00023027"/>
    </source>
</evidence>
<feature type="binding site" evidence="8">
    <location>
        <position position="148"/>
    </location>
    <ligand>
        <name>NAD(+)</name>
        <dbReference type="ChEBI" id="CHEBI:57540"/>
    </ligand>
</feature>
<dbReference type="EC" id="2.7.1.23" evidence="8"/>
<dbReference type="GO" id="GO:0019674">
    <property type="term" value="P:NAD+ metabolic process"/>
    <property type="evidence" value="ECO:0007669"/>
    <property type="project" value="InterPro"/>
</dbReference>
<dbReference type="GO" id="GO:0005737">
    <property type="term" value="C:cytoplasm"/>
    <property type="evidence" value="ECO:0007669"/>
    <property type="project" value="UniProtKB-SubCell"/>
</dbReference>
<feature type="binding site" evidence="8">
    <location>
        <begin position="161"/>
        <end position="166"/>
    </location>
    <ligand>
        <name>NAD(+)</name>
        <dbReference type="ChEBI" id="CHEBI:57540"/>
    </ligand>
</feature>
<protein>
    <recommendedName>
        <fullName evidence="8">NAD kinase</fullName>
        <ecNumber evidence="8">2.7.1.23</ecNumber>
    </recommendedName>
    <alternativeName>
        <fullName evidence="8">ATP-dependent NAD kinase</fullName>
    </alternativeName>
</protein>
<name>N0BIQ1_9EURY</name>
<comment type="caution">
    <text evidence="8">Lacks conserved residue(s) required for the propagation of feature annotation.</text>
</comment>
<dbReference type="GeneID" id="15391965"/>
<comment type="cofactor">
    <cofactor evidence="8">
        <name>a divalent metal cation</name>
        <dbReference type="ChEBI" id="CHEBI:60240"/>
    </cofactor>
</comment>
<evidence type="ECO:0000256" key="3">
    <source>
        <dbReference type="ARBA" id="ARBA00022741"/>
    </source>
</evidence>
<dbReference type="Gene3D" id="3.40.50.10330">
    <property type="entry name" value="Probable inorganic polyphosphate/atp-NAD kinase, domain 1"/>
    <property type="match status" value="1"/>
</dbReference>
<dbReference type="Pfam" id="PF01513">
    <property type="entry name" value="NAD_kinase"/>
    <property type="match status" value="1"/>
</dbReference>
<keyword evidence="2 8" id="KW-0808">Transferase</keyword>
<dbReference type="HOGENOM" id="CLU_008831_0_2_2"/>
<evidence type="ECO:0000256" key="6">
    <source>
        <dbReference type="ARBA" id="ARBA00022857"/>
    </source>
</evidence>
<comment type="similarity">
    <text evidence="8">Belongs to the NAD kinase family.</text>
</comment>
<feature type="binding site" evidence="8">
    <location>
        <position position="219"/>
    </location>
    <ligand>
        <name>NAD(+)</name>
        <dbReference type="ChEBI" id="CHEBI:57540"/>
    </ligand>
</feature>
<evidence type="ECO:0000256" key="5">
    <source>
        <dbReference type="ARBA" id="ARBA00022840"/>
    </source>
</evidence>
<dbReference type="InterPro" id="IPR016064">
    <property type="entry name" value="NAD/diacylglycerol_kinase_sf"/>
</dbReference>
<dbReference type="AlphaFoldDB" id="N0BIQ1"/>
<dbReference type="InterPro" id="IPR002504">
    <property type="entry name" value="NADK"/>
</dbReference>
<dbReference type="PANTHER" id="PTHR20275">
    <property type="entry name" value="NAD KINASE"/>
    <property type="match status" value="1"/>
</dbReference>
<feature type="binding site" evidence="8">
    <location>
        <position position="158"/>
    </location>
    <ligand>
        <name>NAD(+)</name>
        <dbReference type="ChEBI" id="CHEBI:57540"/>
    </ligand>
</feature>
<evidence type="ECO:0000313" key="10">
    <source>
        <dbReference type="Proteomes" id="UP000013307"/>
    </source>
</evidence>
<feature type="binding site" evidence="8">
    <location>
        <position position="131"/>
    </location>
    <ligand>
        <name>NAD(+)</name>
        <dbReference type="ChEBI" id="CHEBI:57540"/>
    </ligand>
</feature>
<keyword evidence="3 8" id="KW-0547">Nucleotide-binding</keyword>
<dbReference type="InterPro" id="IPR017438">
    <property type="entry name" value="ATP-NAD_kinase_N"/>
</dbReference>
<dbReference type="HAMAP" id="MF_00361">
    <property type="entry name" value="NAD_kinase"/>
    <property type="match status" value="1"/>
</dbReference>
<comment type="function">
    <text evidence="8">Involved in the regulation of the intracellular balance of NAD and NADP, and is a key enzyme in the biosynthesis of NADP. Catalyzes specifically the phosphorylation on 2'-hydroxyl of the adenosine moiety of NAD to yield NADP.</text>
</comment>
<evidence type="ECO:0000256" key="1">
    <source>
        <dbReference type="ARBA" id="ARBA00022490"/>
    </source>
</evidence>
<evidence type="ECO:0000256" key="4">
    <source>
        <dbReference type="ARBA" id="ARBA00022777"/>
    </source>
</evidence>
<feature type="binding site" evidence="8">
    <location>
        <position position="185"/>
    </location>
    <ligand>
        <name>NAD(+)</name>
        <dbReference type="ChEBI" id="CHEBI:57540"/>
    </ligand>
</feature>
<dbReference type="Gene3D" id="2.60.200.30">
    <property type="entry name" value="Probable inorganic polyphosphate/atp-NAD kinase, domain 2"/>
    <property type="match status" value="1"/>
</dbReference>
<keyword evidence="6 8" id="KW-0521">NADP</keyword>
<dbReference type="GO" id="GO:0003951">
    <property type="term" value="F:NAD+ kinase activity"/>
    <property type="evidence" value="ECO:0007669"/>
    <property type="project" value="UniProtKB-UniRule"/>
</dbReference>
<organism evidence="9 10">
    <name type="scientific">Archaeoglobus sulfaticallidus PM70-1</name>
    <dbReference type="NCBI Taxonomy" id="387631"/>
    <lineage>
        <taxon>Archaea</taxon>
        <taxon>Methanobacteriati</taxon>
        <taxon>Methanobacteriota</taxon>
        <taxon>Archaeoglobi</taxon>
        <taxon>Archaeoglobales</taxon>
        <taxon>Archaeoglobaceae</taxon>
        <taxon>Archaeoglobus</taxon>
    </lineage>
</organism>